<evidence type="ECO:0000313" key="2">
    <source>
        <dbReference type="EMBL" id="HEC07399.1"/>
    </source>
</evidence>
<dbReference type="InterPro" id="IPR003489">
    <property type="entry name" value="RHF/RaiA"/>
</dbReference>
<sequence>MFLSFTVEGKGMNIRFSYTKIDKNEKRSLKEHVREANAALQEMLGSFDSDAVRLEGAVARHGNKPLYRTRLKLLLPGKTLVAMEEADDGADAIRQAFAELRRQVDRFKHLSRNDHLWKRPRRRAQLNSLLTGDASSDREQRKLYVELVQPHLSGLYQFIRRELAYRQAVGDLSPTDIRADEVLDAAIARGFDAFRDRSRHLEILPWLTGLALDILQEEVQAHRIRERRVSTEDFAPDDAMDVSDDEDTQIYEFYQPDEVIRMEDIIPDPESDDPEEAEVLRERSLLIHRALAHLPPTWRQALLLVDVHGMRESEVADILGQTSEQLQRLRNCAESFMRDWLSQYLSGEELIPEQANTADLLGSPLREALPDELQAEILEKIMPLE</sequence>
<comment type="caution">
    <text evidence="2">The sequence shown here is derived from an EMBL/GenBank/DDBJ whole genome shotgun (WGS) entry which is preliminary data.</text>
</comment>
<dbReference type="Gene3D" id="3.30.160.100">
    <property type="entry name" value="Ribosome hibernation promotion factor-like"/>
    <property type="match status" value="1"/>
</dbReference>
<dbReference type="Gene3D" id="1.10.10.10">
    <property type="entry name" value="Winged helix-like DNA-binding domain superfamily/Winged helix DNA-binding domain"/>
    <property type="match status" value="1"/>
</dbReference>
<proteinExistence type="predicted"/>
<dbReference type="AlphaFoldDB" id="A0A831WDQ7"/>
<dbReference type="SUPFAM" id="SSF69754">
    <property type="entry name" value="Ribosome binding protein Y (YfiA homologue)"/>
    <property type="match status" value="1"/>
</dbReference>
<accession>A0A831WDQ7</accession>
<dbReference type="SUPFAM" id="SSF88659">
    <property type="entry name" value="Sigma3 and sigma4 domains of RNA polymerase sigma factors"/>
    <property type="match status" value="1"/>
</dbReference>
<dbReference type="Pfam" id="PF22233">
    <property type="entry name" value="PhyR_sigma-like"/>
    <property type="match status" value="1"/>
</dbReference>
<dbReference type="Proteomes" id="UP000886339">
    <property type="component" value="Unassembled WGS sequence"/>
</dbReference>
<protein>
    <recommendedName>
        <fullName evidence="1">PhyR sigma4 domain-containing protein</fullName>
    </recommendedName>
</protein>
<gene>
    <name evidence="2" type="ORF">ENJ12_11130</name>
</gene>
<evidence type="ECO:0000259" key="1">
    <source>
        <dbReference type="Pfam" id="PF22233"/>
    </source>
</evidence>
<organism evidence="2">
    <name type="scientific">Thiolapillus brandeum</name>
    <dbReference type="NCBI Taxonomy" id="1076588"/>
    <lineage>
        <taxon>Bacteria</taxon>
        <taxon>Pseudomonadati</taxon>
        <taxon>Pseudomonadota</taxon>
        <taxon>Gammaproteobacteria</taxon>
        <taxon>Chromatiales</taxon>
        <taxon>Sedimenticolaceae</taxon>
        <taxon>Thiolapillus</taxon>
    </lineage>
</organism>
<dbReference type="InterPro" id="IPR053867">
    <property type="entry name" value="PhyR_sigma4"/>
</dbReference>
<dbReference type="InterPro" id="IPR036388">
    <property type="entry name" value="WH-like_DNA-bd_sf"/>
</dbReference>
<name>A0A831WDQ7_9GAMM</name>
<dbReference type="InterPro" id="IPR013324">
    <property type="entry name" value="RNA_pol_sigma_r3/r4-like"/>
</dbReference>
<dbReference type="InterPro" id="IPR036567">
    <property type="entry name" value="RHF-like"/>
</dbReference>
<dbReference type="Pfam" id="PF02482">
    <property type="entry name" value="Ribosomal_S30AE"/>
    <property type="match status" value="1"/>
</dbReference>
<reference evidence="2" key="1">
    <citation type="journal article" date="2020" name="mSystems">
        <title>Genome- and Community-Level Interaction Insights into Carbon Utilization and Element Cycling Functions of Hydrothermarchaeota in Hydrothermal Sediment.</title>
        <authorList>
            <person name="Zhou Z."/>
            <person name="Liu Y."/>
            <person name="Xu W."/>
            <person name="Pan J."/>
            <person name="Luo Z.H."/>
            <person name="Li M."/>
        </authorList>
    </citation>
    <scope>NUCLEOTIDE SEQUENCE [LARGE SCALE GENOMIC DNA]</scope>
    <source>
        <strain evidence="2">HyVt-458</strain>
    </source>
</reference>
<dbReference type="EMBL" id="DRLF01000385">
    <property type="protein sequence ID" value="HEC07399.1"/>
    <property type="molecule type" value="Genomic_DNA"/>
</dbReference>
<feature type="domain" description="PhyR sigma4" evidence="1">
    <location>
        <begin position="291"/>
        <end position="333"/>
    </location>
</feature>